<protein>
    <recommendedName>
        <fullName evidence="1">non-specific serine/threonine protein kinase</fullName>
        <ecNumber evidence="1">2.7.11.1</ecNumber>
    </recommendedName>
</protein>
<dbReference type="GO" id="GO:0000245">
    <property type="term" value="P:spliceosomal complex assembly"/>
    <property type="evidence" value="ECO:0007669"/>
    <property type="project" value="TreeGrafter"/>
</dbReference>
<dbReference type="PANTHER" id="PTHR47634:SF9">
    <property type="entry name" value="PROTEIN KINASE DOMAIN-CONTAINING PROTEIN-RELATED"/>
    <property type="match status" value="1"/>
</dbReference>
<dbReference type="SUPFAM" id="SSF56112">
    <property type="entry name" value="Protein kinase-like (PK-like)"/>
    <property type="match status" value="1"/>
</dbReference>
<comment type="catalytic activity">
    <reaction evidence="8">
        <text>L-seryl-[protein] + ATP = O-phospho-L-seryl-[protein] + ADP + H(+)</text>
        <dbReference type="Rhea" id="RHEA:17989"/>
        <dbReference type="Rhea" id="RHEA-COMP:9863"/>
        <dbReference type="Rhea" id="RHEA-COMP:11604"/>
        <dbReference type="ChEBI" id="CHEBI:15378"/>
        <dbReference type="ChEBI" id="CHEBI:29999"/>
        <dbReference type="ChEBI" id="CHEBI:30616"/>
        <dbReference type="ChEBI" id="CHEBI:83421"/>
        <dbReference type="ChEBI" id="CHEBI:456216"/>
        <dbReference type="EC" id="2.7.11.1"/>
    </reaction>
</comment>
<sequence length="408" mass="46898">MFPCPSSARTLFSTARSLYTAPKSLPLDVLIEEELIPGYDPKRFYHPNPGEILDGDLSRKQRLDGGTTSTVSHDGATARHELDISDHVDRAKSDESRYRYVRTVEDSCEISGPNRSHLCLVLEPMREPIWLLRRRLGSDKVTRDFLPFFKLYIIVLLDGLDYLYTKCSIIHTDLKLDNILVTFGDKSVIDEFVQGQTQEPMPRKVLDDWTVYLSYNDFGHLRLVRDTPALMKICPKIIDFDLAQRGDGQGLLIHPIQVDHCRAPEVWDLLAGEELFQKFNSKDGTYSARHHLAEIIALLGPVPPGLMKRERNMRHWQWALDAVNAKGKLCNNGADFYGGPFFDDNGHFVGNDFVPSDRHLKDIVPEYIIDEEAEIFLSFMRRMLYWLPEERATAEELQNHPWLDLARD</sequence>
<dbReference type="Gene3D" id="1.10.510.10">
    <property type="entry name" value="Transferase(Phosphotransferase) domain 1"/>
    <property type="match status" value="2"/>
</dbReference>
<evidence type="ECO:0000256" key="7">
    <source>
        <dbReference type="ARBA" id="ARBA00047899"/>
    </source>
</evidence>
<dbReference type="AlphaFoldDB" id="A0A6A6PC90"/>
<dbReference type="Gene3D" id="3.30.200.20">
    <property type="entry name" value="Phosphorylase Kinase, domain 1"/>
    <property type="match status" value="1"/>
</dbReference>
<comment type="catalytic activity">
    <reaction evidence="7">
        <text>L-threonyl-[protein] + ATP = O-phospho-L-threonyl-[protein] + ADP + H(+)</text>
        <dbReference type="Rhea" id="RHEA:46608"/>
        <dbReference type="Rhea" id="RHEA-COMP:11060"/>
        <dbReference type="Rhea" id="RHEA-COMP:11605"/>
        <dbReference type="ChEBI" id="CHEBI:15378"/>
        <dbReference type="ChEBI" id="CHEBI:30013"/>
        <dbReference type="ChEBI" id="CHEBI:30616"/>
        <dbReference type="ChEBI" id="CHEBI:61977"/>
        <dbReference type="ChEBI" id="CHEBI:456216"/>
        <dbReference type="EC" id="2.7.11.1"/>
    </reaction>
</comment>
<keyword evidence="4" id="KW-0547">Nucleotide-binding</keyword>
<evidence type="ECO:0000256" key="1">
    <source>
        <dbReference type="ARBA" id="ARBA00012513"/>
    </source>
</evidence>
<evidence type="ECO:0000256" key="4">
    <source>
        <dbReference type="ARBA" id="ARBA00022741"/>
    </source>
</evidence>
<dbReference type="PROSITE" id="PS50011">
    <property type="entry name" value="PROTEIN_KINASE_DOM"/>
    <property type="match status" value="1"/>
</dbReference>
<keyword evidence="3" id="KW-0808">Transferase</keyword>
<dbReference type="EC" id="2.7.11.1" evidence="1"/>
<dbReference type="OrthoDB" id="5979581at2759"/>
<dbReference type="GO" id="GO:0004674">
    <property type="term" value="F:protein serine/threonine kinase activity"/>
    <property type="evidence" value="ECO:0007669"/>
    <property type="project" value="UniProtKB-KW"/>
</dbReference>
<dbReference type="InterPro" id="IPR008271">
    <property type="entry name" value="Ser/Thr_kinase_AS"/>
</dbReference>
<dbReference type="Proteomes" id="UP000799766">
    <property type="component" value="Unassembled WGS sequence"/>
</dbReference>
<evidence type="ECO:0000313" key="10">
    <source>
        <dbReference type="EMBL" id="KAF2461412.1"/>
    </source>
</evidence>
<keyword evidence="11" id="KW-1185">Reference proteome</keyword>
<dbReference type="GO" id="GO:0050684">
    <property type="term" value="P:regulation of mRNA processing"/>
    <property type="evidence" value="ECO:0007669"/>
    <property type="project" value="TreeGrafter"/>
</dbReference>
<dbReference type="EMBL" id="MU001671">
    <property type="protein sequence ID" value="KAF2461412.1"/>
    <property type="molecule type" value="Genomic_DNA"/>
</dbReference>
<keyword evidence="2" id="KW-0723">Serine/threonine-protein kinase</keyword>
<evidence type="ECO:0000256" key="5">
    <source>
        <dbReference type="ARBA" id="ARBA00022777"/>
    </source>
</evidence>
<name>A0A6A6PC90_9PEZI</name>
<keyword evidence="6" id="KW-0067">ATP-binding</keyword>
<dbReference type="SMART" id="SM00220">
    <property type="entry name" value="S_TKc"/>
    <property type="match status" value="1"/>
</dbReference>
<evidence type="ECO:0000259" key="9">
    <source>
        <dbReference type="PROSITE" id="PS50011"/>
    </source>
</evidence>
<proteinExistence type="predicted"/>
<organism evidence="10 11">
    <name type="scientific">Lineolata rhizophorae</name>
    <dbReference type="NCBI Taxonomy" id="578093"/>
    <lineage>
        <taxon>Eukaryota</taxon>
        <taxon>Fungi</taxon>
        <taxon>Dikarya</taxon>
        <taxon>Ascomycota</taxon>
        <taxon>Pezizomycotina</taxon>
        <taxon>Dothideomycetes</taxon>
        <taxon>Dothideomycetes incertae sedis</taxon>
        <taxon>Lineolatales</taxon>
        <taxon>Lineolataceae</taxon>
        <taxon>Lineolata</taxon>
    </lineage>
</organism>
<keyword evidence="5 10" id="KW-0418">Kinase</keyword>
<feature type="domain" description="Protein kinase" evidence="9">
    <location>
        <begin position="1"/>
        <end position="403"/>
    </location>
</feature>
<dbReference type="InterPro" id="IPR000719">
    <property type="entry name" value="Prot_kinase_dom"/>
</dbReference>
<evidence type="ECO:0000256" key="8">
    <source>
        <dbReference type="ARBA" id="ARBA00048679"/>
    </source>
</evidence>
<dbReference type="PANTHER" id="PTHR47634">
    <property type="entry name" value="PROTEIN KINASE DOMAIN-CONTAINING PROTEIN-RELATED"/>
    <property type="match status" value="1"/>
</dbReference>
<evidence type="ECO:0000256" key="6">
    <source>
        <dbReference type="ARBA" id="ARBA00022840"/>
    </source>
</evidence>
<dbReference type="InterPro" id="IPR051334">
    <property type="entry name" value="SRPK"/>
</dbReference>
<reference evidence="10" key="1">
    <citation type="journal article" date="2020" name="Stud. Mycol.">
        <title>101 Dothideomycetes genomes: a test case for predicting lifestyles and emergence of pathogens.</title>
        <authorList>
            <person name="Haridas S."/>
            <person name="Albert R."/>
            <person name="Binder M."/>
            <person name="Bloem J."/>
            <person name="Labutti K."/>
            <person name="Salamov A."/>
            <person name="Andreopoulos B."/>
            <person name="Baker S."/>
            <person name="Barry K."/>
            <person name="Bills G."/>
            <person name="Bluhm B."/>
            <person name="Cannon C."/>
            <person name="Castanera R."/>
            <person name="Culley D."/>
            <person name="Daum C."/>
            <person name="Ezra D."/>
            <person name="Gonzalez J."/>
            <person name="Henrissat B."/>
            <person name="Kuo A."/>
            <person name="Liang C."/>
            <person name="Lipzen A."/>
            <person name="Lutzoni F."/>
            <person name="Magnuson J."/>
            <person name="Mondo S."/>
            <person name="Nolan M."/>
            <person name="Ohm R."/>
            <person name="Pangilinan J."/>
            <person name="Park H.-J."/>
            <person name="Ramirez L."/>
            <person name="Alfaro M."/>
            <person name="Sun H."/>
            <person name="Tritt A."/>
            <person name="Yoshinaga Y."/>
            <person name="Zwiers L.-H."/>
            <person name="Turgeon B."/>
            <person name="Goodwin S."/>
            <person name="Spatafora J."/>
            <person name="Crous P."/>
            <person name="Grigoriev I."/>
        </authorList>
    </citation>
    <scope>NUCLEOTIDE SEQUENCE</scope>
    <source>
        <strain evidence="10">ATCC 16933</strain>
    </source>
</reference>
<dbReference type="InterPro" id="IPR011009">
    <property type="entry name" value="Kinase-like_dom_sf"/>
</dbReference>
<evidence type="ECO:0000256" key="2">
    <source>
        <dbReference type="ARBA" id="ARBA00022527"/>
    </source>
</evidence>
<evidence type="ECO:0000313" key="11">
    <source>
        <dbReference type="Proteomes" id="UP000799766"/>
    </source>
</evidence>
<accession>A0A6A6PC90</accession>
<gene>
    <name evidence="10" type="ORF">BDY21DRAFT_412854</name>
</gene>
<dbReference type="PROSITE" id="PS00108">
    <property type="entry name" value="PROTEIN_KINASE_ST"/>
    <property type="match status" value="1"/>
</dbReference>
<evidence type="ECO:0000256" key="3">
    <source>
        <dbReference type="ARBA" id="ARBA00022679"/>
    </source>
</evidence>
<dbReference type="GO" id="GO:0005524">
    <property type="term" value="F:ATP binding"/>
    <property type="evidence" value="ECO:0007669"/>
    <property type="project" value="UniProtKB-KW"/>
</dbReference>